<reference evidence="2" key="2">
    <citation type="submission" date="2020-11" db="EMBL/GenBank/DDBJ databases">
        <authorList>
            <consortium name="DOE Joint Genome Institute"/>
            <person name="Kuo A."/>
            <person name="Miyauchi S."/>
            <person name="Kiss E."/>
            <person name="Drula E."/>
            <person name="Kohler A."/>
            <person name="Sanchez-Garcia M."/>
            <person name="Andreopoulos B."/>
            <person name="Barry K.W."/>
            <person name="Bonito G."/>
            <person name="Buee M."/>
            <person name="Carver A."/>
            <person name="Chen C."/>
            <person name="Cichocki N."/>
            <person name="Clum A."/>
            <person name="Culley D."/>
            <person name="Crous P.W."/>
            <person name="Fauchery L."/>
            <person name="Girlanda M."/>
            <person name="Hayes R."/>
            <person name="Keri Z."/>
            <person name="Labutti K."/>
            <person name="Lipzen A."/>
            <person name="Lombard V."/>
            <person name="Magnuson J."/>
            <person name="Maillard F."/>
            <person name="Morin E."/>
            <person name="Murat C."/>
            <person name="Nolan M."/>
            <person name="Ohm R."/>
            <person name="Pangilinan J."/>
            <person name="Pereira M."/>
            <person name="Perotto S."/>
            <person name="Peter M."/>
            <person name="Riley R."/>
            <person name="Sitrit Y."/>
            <person name="Stielow B."/>
            <person name="Szollosi G."/>
            <person name="Zifcakova L."/>
            <person name="Stursova M."/>
            <person name="Spatafora J.W."/>
            <person name="Tedersoo L."/>
            <person name="Vaario L.-M."/>
            <person name="Yamada A."/>
            <person name="Yan M."/>
            <person name="Wang P."/>
            <person name="Xu J."/>
            <person name="Bruns T."/>
            <person name="Baldrian P."/>
            <person name="Vilgalys R."/>
            <person name="Henrissat B."/>
            <person name="Grigoriev I.V."/>
            <person name="Hibbett D."/>
            <person name="Nagy L.G."/>
            <person name="Martin F.M."/>
        </authorList>
    </citation>
    <scope>NUCLEOTIDE SEQUENCE</scope>
    <source>
        <strain evidence="2">UH-Tt-Lm1</strain>
    </source>
</reference>
<keyword evidence="1" id="KW-0812">Transmembrane</keyword>
<gene>
    <name evidence="2" type="ORF">BJ322DRAFT_240030</name>
</gene>
<proteinExistence type="predicted"/>
<dbReference type="AlphaFoldDB" id="A0A9P6L3Z9"/>
<sequence>MAILKRQSYTYEIIDDQSQTLMNTYKGNWTHYTLQGSTFVDNTITATPNPGASFSLTFAGTRAYLYGGLLNNSDASGTHFSIGWPTANYVTDGVPGGSQMPYYDSDNSSVIYFATPTLANGTHTIDVTVTTANDTSLYIIDYFLVIPSGGDTSGVQTTRPAPSATSSVATTTQQSTPVGAIVGGVVGGIALIAILLFAAYYFLVRRSRGGRAYYFKDPGGGDVLGALLPRPLASVDRGPCLHTPMAVRTNV</sequence>
<protein>
    <recommendedName>
        <fullName evidence="4">Transmembrane protein</fullName>
    </recommendedName>
</protein>
<comment type="caution">
    <text evidence="2">The sequence shown here is derived from an EMBL/GenBank/DDBJ whole genome shotgun (WGS) entry which is preliminary data.</text>
</comment>
<evidence type="ECO:0000313" key="2">
    <source>
        <dbReference type="EMBL" id="KAF9781710.1"/>
    </source>
</evidence>
<organism evidence="2 3">
    <name type="scientific">Thelephora terrestris</name>
    <dbReference type="NCBI Taxonomy" id="56493"/>
    <lineage>
        <taxon>Eukaryota</taxon>
        <taxon>Fungi</taxon>
        <taxon>Dikarya</taxon>
        <taxon>Basidiomycota</taxon>
        <taxon>Agaricomycotina</taxon>
        <taxon>Agaricomycetes</taxon>
        <taxon>Thelephorales</taxon>
        <taxon>Thelephoraceae</taxon>
        <taxon>Thelephora</taxon>
    </lineage>
</organism>
<evidence type="ECO:0008006" key="4">
    <source>
        <dbReference type="Google" id="ProtNLM"/>
    </source>
</evidence>
<feature type="transmembrane region" description="Helical" evidence="1">
    <location>
        <begin position="178"/>
        <end position="203"/>
    </location>
</feature>
<accession>A0A9P6L3Z9</accession>
<dbReference type="Proteomes" id="UP000736335">
    <property type="component" value="Unassembled WGS sequence"/>
</dbReference>
<reference evidence="2" key="1">
    <citation type="journal article" date="2020" name="Nat. Commun.">
        <title>Large-scale genome sequencing of mycorrhizal fungi provides insights into the early evolution of symbiotic traits.</title>
        <authorList>
            <person name="Miyauchi S."/>
            <person name="Kiss E."/>
            <person name="Kuo A."/>
            <person name="Drula E."/>
            <person name="Kohler A."/>
            <person name="Sanchez-Garcia M."/>
            <person name="Morin E."/>
            <person name="Andreopoulos B."/>
            <person name="Barry K.W."/>
            <person name="Bonito G."/>
            <person name="Buee M."/>
            <person name="Carver A."/>
            <person name="Chen C."/>
            <person name="Cichocki N."/>
            <person name="Clum A."/>
            <person name="Culley D."/>
            <person name="Crous P.W."/>
            <person name="Fauchery L."/>
            <person name="Girlanda M."/>
            <person name="Hayes R.D."/>
            <person name="Keri Z."/>
            <person name="LaButti K."/>
            <person name="Lipzen A."/>
            <person name="Lombard V."/>
            <person name="Magnuson J."/>
            <person name="Maillard F."/>
            <person name="Murat C."/>
            <person name="Nolan M."/>
            <person name="Ohm R.A."/>
            <person name="Pangilinan J."/>
            <person name="Pereira M.F."/>
            <person name="Perotto S."/>
            <person name="Peter M."/>
            <person name="Pfister S."/>
            <person name="Riley R."/>
            <person name="Sitrit Y."/>
            <person name="Stielow J.B."/>
            <person name="Szollosi G."/>
            <person name="Zifcakova L."/>
            <person name="Stursova M."/>
            <person name="Spatafora J.W."/>
            <person name="Tedersoo L."/>
            <person name="Vaario L.M."/>
            <person name="Yamada A."/>
            <person name="Yan M."/>
            <person name="Wang P."/>
            <person name="Xu J."/>
            <person name="Bruns T."/>
            <person name="Baldrian P."/>
            <person name="Vilgalys R."/>
            <person name="Dunand C."/>
            <person name="Henrissat B."/>
            <person name="Grigoriev I.V."/>
            <person name="Hibbett D."/>
            <person name="Nagy L.G."/>
            <person name="Martin F.M."/>
        </authorList>
    </citation>
    <scope>NUCLEOTIDE SEQUENCE</scope>
    <source>
        <strain evidence="2">UH-Tt-Lm1</strain>
    </source>
</reference>
<keyword evidence="1" id="KW-0472">Membrane</keyword>
<dbReference type="OrthoDB" id="3265734at2759"/>
<keyword evidence="1" id="KW-1133">Transmembrane helix</keyword>
<keyword evidence="3" id="KW-1185">Reference proteome</keyword>
<dbReference type="EMBL" id="WIUZ02000013">
    <property type="protein sequence ID" value="KAF9781710.1"/>
    <property type="molecule type" value="Genomic_DNA"/>
</dbReference>
<evidence type="ECO:0000256" key="1">
    <source>
        <dbReference type="SAM" id="Phobius"/>
    </source>
</evidence>
<evidence type="ECO:0000313" key="3">
    <source>
        <dbReference type="Proteomes" id="UP000736335"/>
    </source>
</evidence>
<name>A0A9P6L3Z9_9AGAM</name>
<dbReference type="Gene3D" id="2.60.120.260">
    <property type="entry name" value="Galactose-binding domain-like"/>
    <property type="match status" value="1"/>
</dbReference>